<dbReference type="Gene3D" id="3.30.420.40">
    <property type="match status" value="1"/>
</dbReference>
<keyword evidence="3" id="KW-1185">Reference proteome</keyword>
<accession>A0A6G4UF93</accession>
<organism evidence="2 3">
    <name type="scientific">Streptomyces coryli</name>
    <dbReference type="NCBI Taxonomy" id="1128680"/>
    <lineage>
        <taxon>Bacteria</taxon>
        <taxon>Bacillati</taxon>
        <taxon>Actinomycetota</taxon>
        <taxon>Actinomycetes</taxon>
        <taxon>Kitasatosporales</taxon>
        <taxon>Streptomycetaceae</taxon>
        <taxon>Streptomyces</taxon>
    </lineage>
</organism>
<dbReference type="EMBL" id="JAAKZV010000567">
    <property type="protein sequence ID" value="NGN70479.1"/>
    <property type="molecule type" value="Genomic_DNA"/>
</dbReference>
<comment type="caution">
    <text evidence="2">The sequence shown here is derived from an EMBL/GenBank/DDBJ whole genome shotgun (WGS) entry which is preliminary data.</text>
</comment>
<dbReference type="InterPro" id="IPR043129">
    <property type="entry name" value="ATPase_NBD"/>
</dbReference>
<dbReference type="Proteomes" id="UP000481583">
    <property type="component" value="Unassembled WGS sequence"/>
</dbReference>
<feature type="region of interest" description="Disordered" evidence="1">
    <location>
        <begin position="68"/>
        <end position="100"/>
    </location>
</feature>
<sequence>MTTQRTTPEPLFAAIDAGSTHCKALLCTATGTVVARAQAPTDTADLAATARTVLAACIRSAGGRAPESVGITGMAESGVPLDRDGRPLGPLLMWSDPAPA</sequence>
<feature type="non-terminal residue" evidence="2">
    <location>
        <position position="100"/>
    </location>
</feature>
<evidence type="ECO:0008006" key="4">
    <source>
        <dbReference type="Google" id="ProtNLM"/>
    </source>
</evidence>
<name>A0A6G4UF93_9ACTN</name>
<protein>
    <recommendedName>
        <fullName evidence="4">Carbohydrate kinase FGGY N-terminal domain-containing protein</fullName>
    </recommendedName>
</protein>
<dbReference type="AlphaFoldDB" id="A0A6G4UF93"/>
<evidence type="ECO:0000313" key="3">
    <source>
        <dbReference type="Proteomes" id="UP000481583"/>
    </source>
</evidence>
<proteinExistence type="predicted"/>
<evidence type="ECO:0000256" key="1">
    <source>
        <dbReference type="SAM" id="MobiDB-lite"/>
    </source>
</evidence>
<reference evidence="2 3" key="1">
    <citation type="submission" date="2020-02" db="EMBL/GenBank/DDBJ databases">
        <title>Whole-genome analyses of novel actinobacteria.</title>
        <authorList>
            <person name="Sahin N."/>
        </authorList>
    </citation>
    <scope>NUCLEOTIDE SEQUENCE [LARGE SCALE GENOMIC DNA]</scope>
    <source>
        <strain evidence="2 3">A7024</strain>
    </source>
</reference>
<evidence type="ECO:0000313" key="2">
    <source>
        <dbReference type="EMBL" id="NGN70479.1"/>
    </source>
</evidence>
<gene>
    <name evidence="2" type="ORF">G5C51_42215</name>
</gene>
<dbReference type="SUPFAM" id="SSF53067">
    <property type="entry name" value="Actin-like ATPase domain"/>
    <property type="match status" value="1"/>
</dbReference>